<keyword evidence="1" id="KW-1133">Transmembrane helix</keyword>
<feature type="transmembrane region" description="Helical" evidence="1">
    <location>
        <begin position="42"/>
        <end position="67"/>
    </location>
</feature>
<organism evidence="2">
    <name type="scientific">uncultured Rubrobacteraceae bacterium</name>
    <dbReference type="NCBI Taxonomy" id="349277"/>
    <lineage>
        <taxon>Bacteria</taxon>
        <taxon>Bacillati</taxon>
        <taxon>Actinomycetota</taxon>
        <taxon>Rubrobacteria</taxon>
        <taxon>Rubrobacterales</taxon>
        <taxon>Rubrobacteraceae</taxon>
        <taxon>environmental samples</taxon>
    </lineage>
</organism>
<keyword evidence="1" id="KW-0812">Transmembrane</keyword>
<sequence length="114" mass="12526">MSNEVLDKYFQFFTHLSTLNSAGAVIVLAVSQTRPEGMELAVVPLVVFGLSLLTSLSGMEAVLVCLLHEDRSKARITVLWSWKVGAVKYLKEARHFTVLFFVAGLSAFAYTALS</sequence>
<evidence type="ECO:0000313" key="2">
    <source>
        <dbReference type="EMBL" id="CAA9467962.1"/>
    </source>
</evidence>
<keyword evidence="1" id="KW-0472">Membrane</keyword>
<dbReference type="EMBL" id="CADCVI010000104">
    <property type="protein sequence ID" value="CAA9467962.1"/>
    <property type="molecule type" value="Genomic_DNA"/>
</dbReference>
<evidence type="ECO:0000256" key="1">
    <source>
        <dbReference type="SAM" id="Phobius"/>
    </source>
</evidence>
<reference evidence="2" key="1">
    <citation type="submission" date="2020-02" db="EMBL/GenBank/DDBJ databases">
        <authorList>
            <person name="Meier V. D."/>
        </authorList>
    </citation>
    <scope>NUCLEOTIDE SEQUENCE</scope>
    <source>
        <strain evidence="2">AVDCRST_MAG25</strain>
    </source>
</reference>
<name>A0A6J4R9E0_9ACTN</name>
<feature type="transmembrane region" description="Helical" evidence="1">
    <location>
        <begin position="96"/>
        <end position="113"/>
    </location>
</feature>
<accession>A0A6J4R9E0</accession>
<proteinExistence type="predicted"/>
<gene>
    <name evidence="2" type="ORF">AVDCRST_MAG25-1743</name>
</gene>
<feature type="transmembrane region" description="Helical" evidence="1">
    <location>
        <begin position="12"/>
        <end position="30"/>
    </location>
</feature>
<protein>
    <submittedName>
        <fullName evidence="2">Uncharacterized protein</fullName>
    </submittedName>
</protein>
<dbReference type="AlphaFoldDB" id="A0A6J4R9E0"/>